<dbReference type="RefSeq" id="WP_208250184.1">
    <property type="nucleotide sequence ID" value="NZ_JAGEPF010000032.1"/>
</dbReference>
<organism evidence="1 2">
    <name type="scientific">Actinomadura violacea</name>
    <dbReference type="NCBI Taxonomy" id="2819934"/>
    <lineage>
        <taxon>Bacteria</taxon>
        <taxon>Bacillati</taxon>
        <taxon>Actinomycetota</taxon>
        <taxon>Actinomycetes</taxon>
        <taxon>Streptosporangiales</taxon>
        <taxon>Thermomonosporaceae</taxon>
        <taxon>Actinomadura</taxon>
    </lineage>
</organism>
<dbReference type="Proteomes" id="UP000680206">
    <property type="component" value="Unassembled WGS sequence"/>
</dbReference>
<reference evidence="1 2" key="1">
    <citation type="submission" date="2021-03" db="EMBL/GenBank/DDBJ databases">
        <title>Actinomadura violae sp. nov., isolated from lichen in Thailand.</title>
        <authorList>
            <person name="Kanchanasin P."/>
            <person name="Saeng-In P."/>
            <person name="Phongsopitanun W."/>
            <person name="Yuki M."/>
            <person name="Kudo T."/>
            <person name="Ohkuma M."/>
            <person name="Tanasupawat S."/>
        </authorList>
    </citation>
    <scope>NUCLEOTIDE SEQUENCE [LARGE SCALE GENOMIC DNA]</scope>
    <source>
        <strain evidence="1 2">LCR2-06</strain>
    </source>
</reference>
<evidence type="ECO:0000313" key="2">
    <source>
        <dbReference type="Proteomes" id="UP000680206"/>
    </source>
</evidence>
<proteinExistence type="predicted"/>
<dbReference type="EMBL" id="JAGEPF010000032">
    <property type="protein sequence ID" value="MBO2464010.1"/>
    <property type="molecule type" value="Genomic_DNA"/>
</dbReference>
<protein>
    <submittedName>
        <fullName evidence="1">Uncharacterized protein</fullName>
    </submittedName>
</protein>
<accession>A0ABS3S4T2</accession>
<gene>
    <name evidence="1" type="ORF">J4709_41220</name>
</gene>
<sequence length="105" mass="11342">MFDHPARRLTDPPDECSKCGLPIEGADENLRHVGEPLRPRIRPARADVPAFNRAALVAAQALDGLTWAPGLDNRDRGQVIAEALYSAGLLAAKPRSVQPRRTPAA</sequence>
<keyword evidence="2" id="KW-1185">Reference proteome</keyword>
<name>A0ABS3S4T2_9ACTN</name>
<comment type="caution">
    <text evidence="1">The sequence shown here is derived from an EMBL/GenBank/DDBJ whole genome shotgun (WGS) entry which is preliminary data.</text>
</comment>
<evidence type="ECO:0000313" key="1">
    <source>
        <dbReference type="EMBL" id="MBO2464010.1"/>
    </source>
</evidence>